<reference evidence="1" key="1">
    <citation type="journal article" date="2020" name="Stud. Mycol.">
        <title>101 Dothideomycetes genomes: a test case for predicting lifestyles and emergence of pathogens.</title>
        <authorList>
            <person name="Haridas S."/>
            <person name="Albert R."/>
            <person name="Binder M."/>
            <person name="Bloem J."/>
            <person name="Labutti K."/>
            <person name="Salamov A."/>
            <person name="Andreopoulos B."/>
            <person name="Baker S."/>
            <person name="Barry K."/>
            <person name="Bills G."/>
            <person name="Bluhm B."/>
            <person name="Cannon C."/>
            <person name="Castanera R."/>
            <person name="Culley D."/>
            <person name="Daum C."/>
            <person name="Ezra D."/>
            <person name="Gonzalez J."/>
            <person name="Henrissat B."/>
            <person name="Kuo A."/>
            <person name="Liang C."/>
            <person name="Lipzen A."/>
            <person name="Lutzoni F."/>
            <person name="Magnuson J."/>
            <person name="Mondo S."/>
            <person name="Nolan M."/>
            <person name="Ohm R."/>
            <person name="Pangilinan J."/>
            <person name="Park H.-J."/>
            <person name="Ramirez L."/>
            <person name="Alfaro M."/>
            <person name="Sun H."/>
            <person name="Tritt A."/>
            <person name="Yoshinaga Y."/>
            <person name="Zwiers L.-H."/>
            <person name="Turgeon B."/>
            <person name="Goodwin S."/>
            <person name="Spatafora J."/>
            <person name="Crous P."/>
            <person name="Grigoriev I."/>
        </authorList>
    </citation>
    <scope>NUCLEOTIDE SEQUENCE</scope>
    <source>
        <strain evidence="1">CBS 122367</strain>
    </source>
</reference>
<proteinExistence type="predicted"/>
<dbReference type="AlphaFoldDB" id="A0A6G1JD51"/>
<dbReference type="OrthoDB" id="5413788at2759"/>
<dbReference type="EMBL" id="MU005573">
    <property type="protein sequence ID" value="KAF2688462.1"/>
    <property type="molecule type" value="Genomic_DNA"/>
</dbReference>
<evidence type="ECO:0000313" key="2">
    <source>
        <dbReference type="Proteomes" id="UP000799291"/>
    </source>
</evidence>
<organism evidence="1 2">
    <name type="scientific">Lentithecium fluviatile CBS 122367</name>
    <dbReference type="NCBI Taxonomy" id="1168545"/>
    <lineage>
        <taxon>Eukaryota</taxon>
        <taxon>Fungi</taxon>
        <taxon>Dikarya</taxon>
        <taxon>Ascomycota</taxon>
        <taxon>Pezizomycotina</taxon>
        <taxon>Dothideomycetes</taxon>
        <taxon>Pleosporomycetidae</taxon>
        <taxon>Pleosporales</taxon>
        <taxon>Massarineae</taxon>
        <taxon>Lentitheciaceae</taxon>
        <taxon>Lentithecium</taxon>
    </lineage>
</organism>
<gene>
    <name evidence="1" type="ORF">K458DRAFT_400650</name>
</gene>
<sequence>MPESEFGKGTSIVPFIDLDVQTQKDHAPGDLILKRARICRRRLHGLFFMFDLLAHSTLLFDAYSPEQASEVDENGNPKSPPIARIMFERYKDRKDPDTGMLQPHIAIRKVDIGKPYRLRYQANESKPSWYQFDTRVYECFDLDGYYWTKQIHGKHVNVTLEQLVTLTESLVQSPYDVGRHACHDARELIMAALGVEKDSSRLISRVTDALRPSVAAVGAELKSASQPSSSNAD</sequence>
<accession>A0A6G1JD51</accession>
<evidence type="ECO:0000313" key="1">
    <source>
        <dbReference type="EMBL" id="KAF2688462.1"/>
    </source>
</evidence>
<protein>
    <submittedName>
        <fullName evidence="1">Uncharacterized protein</fullName>
    </submittedName>
</protein>
<keyword evidence="2" id="KW-1185">Reference proteome</keyword>
<dbReference type="Proteomes" id="UP000799291">
    <property type="component" value="Unassembled WGS sequence"/>
</dbReference>
<name>A0A6G1JD51_9PLEO</name>